<dbReference type="GO" id="GO:0042709">
    <property type="term" value="C:succinate-CoA ligase complex"/>
    <property type="evidence" value="ECO:0007669"/>
    <property type="project" value="TreeGrafter"/>
</dbReference>
<dbReference type="Gene3D" id="3.30.1490.20">
    <property type="entry name" value="ATP-grasp fold, A domain"/>
    <property type="match status" value="1"/>
</dbReference>
<reference evidence="13 15" key="2">
    <citation type="submission" date="2021-01" db="EMBL/GenBank/DDBJ databases">
        <title>Biogeographic distribution of Paracoccus.</title>
        <authorList>
            <person name="Hollensteiner J."/>
            <person name="Leineberger J."/>
            <person name="Brinkhoff T."/>
            <person name="Daniel R."/>
        </authorList>
    </citation>
    <scope>NUCLEOTIDE SEQUENCE [LARGE SCALE GENOMIC DNA]</scope>
    <source>
        <strain evidence="13 15">DSM 18447</strain>
    </source>
</reference>
<sequence>MDIHEYQAKELLSRFGVIVPQGSLAYSPEQAGYRARELGGDRWIVKAQVHAGGRGKAGGVRLCDSDQEIIAASESMFGRKLVTHQTGSEGKGIYRVYVEAAVPFEREIYLGFVLDRSSQRVMIVASSEGGMEIEEISAKKPDSIVRSTVEPAVGFREFQAREIAFALDIPAALTQQMVRTLQGCYRAFRDLDATMVEINPLVITSDNRILALDAKMTFDDNALFRHPQIAELRDKSQEDPRESRAADRGLNYIGLVGNIGCIVNGAGLAMATMDTIKLAGGEPANFLDIGGGATPERVAKAFRLVLSDGNVRAVLVNIFAGINRCDWVAEGVVKALTANPVGVPVVVRLAGTNVEEGLRILENSGLPIIGATSLMDAAEQAVAAWKNDQARDPEEETS</sequence>
<dbReference type="GO" id="GO:0000287">
    <property type="term" value="F:magnesium ion binding"/>
    <property type="evidence" value="ECO:0007669"/>
    <property type="project" value="UniProtKB-UniRule"/>
</dbReference>
<proteinExistence type="inferred from homology"/>
<dbReference type="Pfam" id="PF08442">
    <property type="entry name" value="ATP-grasp_2"/>
    <property type="match status" value="1"/>
</dbReference>
<evidence type="ECO:0000256" key="2">
    <source>
        <dbReference type="ARBA" id="ARBA00022532"/>
    </source>
</evidence>
<accession>A0AA45W8P5</accession>
<feature type="domain" description="ATP-grasp" evidence="11">
    <location>
        <begin position="9"/>
        <end position="231"/>
    </location>
</feature>
<dbReference type="PIRSF" id="PIRSF001554">
    <property type="entry name" value="SucCS_beta"/>
    <property type="match status" value="1"/>
</dbReference>
<comment type="catalytic activity">
    <reaction evidence="10">
        <text>GTP + succinate + CoA = succinyl-CoA + GDP + phosphate</text>
        <dbReference type="Rhea" id="RHEA:22120"/>
        <dbReference type="ChEBI" id="CHEBI:30031"/>
        <dbReference type="ChEBI" id="CHEBI:37565"/>
        <dbReference type="ChEBI" id="CHEBI:43474"/>
        <dbReference type="ChEBI" id="CHEBI:57287"/>
        <dbReference type="ChEBI" id="CHEBI:57292"/>
        <dbReference type="ChEBI" id="CHEBI:58189"/>
    </reaction>
</comment>
<name>A0AA45W8P5_9RHOB</name>
<feature type="binding site" evidence="10">
    <location>
        <position position="264"/>
    </location>
    <ligand>
        <name>substrate</name>
        <note>ligand shared with subunit alpha</note>
    </ligand>
</feature>
<keyword evidence="5 10" id="KW-0547">Nucleotide-binding</keyword>
<dbReference type="GO" id="GO:0050074">
    <property type="term" value="F:malate-CoA ligase activity"/>
    <property type="evidence" value="ECO:0007669"/>
    <property type="project" value="UniProtKB-EC"/>
</dbReference>
<evidence type="ECO:0000256" key="10">
    <source>
        <dbReference type="HAMAP-Rule" id="MF_00558"/>
    </source>
</evidence>
<evidence type="ECO:0000259" key="11">
    <source>
        <dbReference type="PROSITE" id="PS50975"/>
    </source>
</evidence>
<dbReference type="NCBIfam" id="TIGR01016">
    <property type="entry name" value="sucCoAbeta"/>
    <property type="match status" value="1"/>
</dbReference>
<dbReference type="FunFam" id="3.30.1490.20:FF:000002">
    <property type="entry name" value="Succinate--CoA ligase [ADP-forming] subunit beta"/>
    <property type="match status" value="1"/>
</dbReference>
<dbReference type="InterPro" id="IPR013815">
    <property type="entry name" value="ATP_grasp_subdomain_1"/>
</dbReference>
<dbReference type="GO" id="GO:0005829">
    <property type="term" value="C:cytosol"/>
    <property type="evidence" value="ECO:0007669"/>
    <property type="project" value="TreeGrafter"/>
</dbReference>
<dbReference type="Pfam" id="PF00549">
    <property type="entry name" value="Ligase_CoA"/>
    <property type="match status" value="1"/>
</dbReference>
<dbReference type="Proteomes" id="UP000186216">
    <property type="component" value="Unassembled WGS sequence"/>
</dbReference>
<evidence type="ECO:0000256" key="4">
    <source>
        <dbReference type="ARBA" id="ARBA00022723"/>
    </source>
</evidence>
<comment type="pathway">
    <text evidence="10">Carbohydrate metabolism; tricarboxylic acid cycle; succinate from succinyl-CoA (ligase route): step 1/1.</text>
</comment>
<evidence type="ECO:0000256" key="6">
    <source>
        <dbReference type="ARBA" id="ARBA00022840"/>
    </source>
</evidence>
<evidence type="ECO:0000256" key="3">
    <source>
        <dbReference type="ARBA" id="ARBA00022598"/>
    </source>
</evidence>
<evidence type="ECO:0000313" key="12">
    <source>
        <dbReference type="EMBL" id="SIT18121.1"/>
    </source>
</evidence>
<comment type="similarity">
    <text evidence="1 10">Belongs to the succinate/malate CoA ligase beta subunit family.</text>
</comment>
<comment type="pathway">
    <text evidence="9">One-carbon metabolism; formaldehyde assimilation via serine pathway.</text>
</comment>
<feature type="binding site" evidence="10">
    <location>
        <position position="102"/>
    </location>
    <ligand>
        <name>ATP</name>
        <dbReference type="ChEBI" id="CHEBI:30616"/>
    </ligand>
</feature>
<feature type="binding site" evidence="10">
    <location>
        <position position="46"/>
    </location>
    <ligand>
        <name>ATP</name>
        <dbReference type="ChEBI" id="CHEBI:30616"/>
    </ligand>
</feature>
<protein>
    <recommendedName>
        <fullName evidence="10">Succinate--CoA ligase [ADP-forming] subunit beta</fullName>
        <ecNumber evidence="10">6.2.1.5</ecNumber>
    </recommendedName>
    <alternativeName>
        <fullName evidence="10">Succinyl-CoA synthetase subunit beta</fullName>
        <shortName evidence="10">SCS-beta</shortName>
    </alternativeName>
</protein>
<dbReference type="NCBIfam" id="NF010647">
    <property type="entry name" value="PRK14046.1"/>
    <property type="match status" value="1"/>
</dbReference>
<comment type="caution">
    <text evidence="10">Lacks conserved residue(s) required for the propagation of feature annotation.</text>
</comment>
<feature type="binding site" evidence="10">
    <location>
        <position position="199"/>
    </location>
    <ligand>
        <name>Mg(2+)</name>
        <dbReference type="ChEBI" id="CHEBI:18420"/>
    </ligand>
</feature>
<dbReference type="FunFam" id="3.30.470.20:FF:000002">
    <property type="entry name" value="Succinate--CoA ligase [ADP-forming] subunit beta"/>
    <property type="match status" value="1"/>
</dbReference>
<keyword evidence="15" id="KW-1185">Reference proteome</keyword>
<comment type="catalytic activity">
    <reaction evidence="8">
        <text>(S)-malate + ATP + CoA = (S)-malyl-CoA + ADP + phosphate</text>
        <dbReference type="Rhea" id="RHEA:26193"/>
        <dbReference type="ChEBI" id="CHEBI:15589"/>
        <dbReference type="ChEBI" id="CHEBI:30616"/>
        <dbReference type="ChEBI" id="CHEBI:43474"/>
        <dbReference type="ChEBI" id="CHEBI:57287"/>
        <dbReference type="ChEBI" id="CHEBI:57317"/>
        <dbReference type="ChEBI" id="CHEBI:456216"/>
        <dbReference type="EC" id="6.2.1.9"/>
    </reaction>
</comment>
<evidence type="ECO:0000256" key="5">
    <source>
        <dbReference type="ARBA" id="ARBA00022741"/>
    </source>
</evidence>
<dbReference type="EMBL" id="FTOU01000034">
    <property type="protein sequence ID" value="SIT18121.1"/>
    <property type="molecule type" value="Genomic_DNA"/>
</dbReference>
<feature type="binding site" evidence="10">
    <location>
        <begin position="53"/>
        <end position="55"/>
    </location>
    <ligand>
        <name>ATP</name>
        <dbReference type="ChEBI" id="CHEBI:30616"/>
    </ligand>
</feature>
<keyword evidence="7 10" id="KW-0460">Magnesium</keyword>
<comment type="function">
    <text evidence="10">Succinyl-CoA synthetase functions in the citric acid cycle (TCA), coupling the hydrolysis of succinyl-CoA to the synthesis of either ATP or GTP and thus represents the only step of substrate-level phosphorylation in the TCA. The beta subunit provides nucleotide specificity of the enzyme and binds the substrate succinate, while the binding sites for coenzyme A and phosphate are found in the alpha subunit.</text>
</comment>
<dbReference type="EMBL" id="CP067140">
    <property type="protein sequence ID" value="WCR02689.1"/>
    <property type="molecule type" value="Genomic_DNA"/>
</dbReference>
<dbReference type="PANTHER" id="PTHR11815">
    <property type="entry name" value="SUCCINYL-COA SYNTHETASE BETA CHAIN"/>
    <property type="match status" value="1"/>
</dbReference>
<dbReference type="InterPro" id="IPR005809">
    <property type="entry name" value="Succ_CoA_ligase-like_bsu"/>
</dbReference>
<organism evidence="12 14">
    <name type="scientific">Paracoccus saliphilus</name>
    <dbReference type="NCBI Taxonomy" id="405559"/>
    <lineage>
        <taxon>Bacteria</taxon>
        <taxon>Pseudomonadati</taxon>
        <taxon>Pseudomonadota</taxon>
        <taxon>Alphaproteobacteria</taxon>
        <taxon>Rhodobacterales</taxon>
        <taxon>Paracoccaceae</taxon>
        <taxon>Paracoccus</taxon>
    </lineage>
</organism>
<evidence type="ECO:0000313" key="14">
    <source>
        <dbReference type="Proteomes" id="UP000186216"/>
    </source>
</evidence>
<dbReference type="GO" id="GO:0006099">
    <property type="term" value="P:tricarboxylic acid cycle"/>
    <property type="evidence" value="ECO:0007669"/>
    <property type="project" value="UniProtKB-UniRule"/>
</dbReference>
<dbReference type="PROSITE" id="PS01217">
    <property type="entry name" value="SUCCINYL_COA_LIG_3"/>
    <property type="match status" value="1"/>
</dbReference>
<keyword evidence="6 10" id="KW-0067">ATP-binding</keyword>
<comment type="subunit">
    <text evidence="10">Heterotetramer of two alpha and two beta subunits.</text>
</comment>
<evidence type="ECO:0000256" key="8">
    <source>
        <dbReference type="ARBA" id="ARBA00052241"/>
    </source>
</evidence>
<evidence type="ECO:0000313" key="13">
    <source>
        <dbReference type="EMBL" id="WCR02689.1"/>
    </source>
</evidence>
<evidence type="ECO:0000256" key="7">
    <source>
        <dbReference type="ARBA" id="ARBA00022842"/>
    </source>
</evidence>
<feature type="binding site" evidence="10">
    <location>
        <position position="99"/>
    </location>
    <ligand>
        <name>ATP</name>
        <dbReference type="ChEBI" id="CHEBI:30616"/>
    </ligand>
</feature>
<comment type="cofactor">
    <cofactor evidence="10">
        <name>Mg(2+)</name>
        <dbReference type="ChEBI" id="CHEBI:18420"/>
    </cofactor>
    <text evidence="10">Binds 1 Mg(2+) ion per subunit.</text>
</comment>
<dbReference type="GO" id="GO:0005524">
    <property type="term" value="F:ATP binding"/>
    <property type="evidence" value="ECO:0007669"/>
    <property type="project" value="UniProtKB-UniRule"/>
</dbReference>
<dbReference type="RefSeq" id="WP_076529109.1">
    <property type="nucleotide sequence ID" value="NZ_CP067140.1"/>
</dbReference>
<evidence type="ECO:0000256" key="1">
    <source>
        <dbReference type="ARBA" id="ARBA00009182"/>
    </source>
</evidence>
<keyword evidence="3 10" id="KW-0436">Ligase</keyword>
<dbReference type="SUPFAM" id="SSF52210">
    <property type="entry name" value="Succinyl-CoA synthetase domains"/>
    <property type="match status" value="1"/>
</dbReference>
<dbReference type="PROSITE" id="PS50975">
    <property type="entry name" value="ATP_GRASP"/>
    <property type="match status" value="1"/>
</dbReference>
<feature type="binding site" evidence="10">
    <location>
        <position position="107"/>
    </location>
    <ligand>
        <name>ATP</name>
        <dbReference type="ChEBI" id="CHEBI:30616"/>
    </ligand>
</feature>
<dbReference type="FunFam" id="3.40.50.261:FF:000001">
    <property type="entry name" value="Succinate--CoA ligase [ADP-forming] subunit beta"/>
    <property type="match status" value="1"/>
</dbReference>
<evidence type="ECO:0000313" key="15">
    <source>
        <dbReference type="Proteomes" id="UP001215549"/>
    </source>
</evidence>
<dbReference type="Gene3D" id="3.40.50.261">
    <property type="entry name" value="Succinyl-CoA synthetase domains"/>
    <property type="match status" value="1"/>
</dbReference>
<keyword evidence="2 10" id="KW-0816">Tricarboxylic acid cycle</keyword>
<dbReference type="SUPFAM" id="SSF56059">
    <property type="entry name" value="Glutathione synthetase ATP-binding domain-like"/>
    <property type="match status" value="1"/>
</dbReference>
<reference evidence="12 14" key="1">
    <citation type="submission" date="2017-01" db="EMBL/GenBank/DDBJ databases">
        <authorList>
            <person name="Varghese N."/>
            <person name="Submissions S."/>
        </authorList>
    </citation>
    <scope>NUCLEOTIDE SEQUENCE [LARGE SCALE GENOMIC DNA]</scope>
    <source>
        <strain evidence="12 14">DSM 18447</strain>
    </source>
</reference>
<dbReference type="GO" id="GO:0004775">
    <property type="term" value="F:succinate-CoA ligase (ADP-forming) activity"/>
    <property type="evidence" value="ECO:0007669"/>
    <property type="project" value="UniProtKB-UniRule"/>
</dbReference>
<dbReference type="InterPro" id="IPR011761">
    <property type="entry name" value="ATP-grasp"/>
</dbReference>
<dbReference type="HAMAP" id="MF_00558">
    <property type="entry name" value="Succ_CoA_beta"/>
    <property type="match status" value="1"/>
</dbReference>
<dbReference type="InterPro" id="IPR005811">
    <property type="entry name" value="SUCC_ACL_C"/>
</dbReference>
<dbReference type="Gene3D" id="3.30.470.20">
    <property type="entry name" value="ATP-grasp fold, B domain"/>
    <property type="match status" value="1"/>
</dbReference>
<dbReference type="AlphaFoldDB" id="A0AA45W8P5"/>
<keyword evidence="4 10" id="KW-0479">Metal-binding</keyword>
<dbReference type="NCBIfam" id="NF001913">
    <property type="entry name" value="PRK00696.1"/>
    <property type="match status" value="1"/>
</dbReference>
<dbReference type="EC" id="6.2.1.5" evidence="10"/>
<comment type="catalytic activity">
    <reaction evidence="10">
        <text>succinate + ATP + CoA = succinyl-CoA + ADP + phosphate</text>
        <dbReference type="Rhea" id="RHEA:17661"/>
        <dbReference type="ChEBI" id="CHEBI:30031"/>
        <dbReference type="ChEBI" id="CHEBI:30616"/>
        <dbReference type="ChEBI" id="CHEBI:43474"/>
        <dbReference type="ChEBI" id="CHEBI:57287"/>
        <dbReference type="ChEBI" id="CHEBI:57292"/>
        <dbReference type="ChEBI" id="CHEBI:456216"/>
        <dbReference type="EC" id="6.2.1.5"/>
    </reaction>
</comment>
<dbReference type="InterPro" id="IPR017866">
    <property type="entry name" value="Succ-CoA_synthase_bsu_CS"/>
</dbReference>
<evidence type="ECO:0000256" key="9">
    <source>
        <dbReference type="ARBA" id="ARBA00060690"/>
    </source>
</evidence>
<dbReference type="InterPro" id="IPR016102">
    <property type="entry name" value="Succinyl-CoA_synth-like"/>
</dbReference>
<dbReference type="Proteomes" id="UP001215549">
    <property type="component" value="Chromosome"/>
</dbReference>
<gene>
    <name evidence="10" type="primary">sucC</name>
    <name evidence="13" type="ORF">JHX88_17880</name>
    <name evidence="12" type="ORF">SAMN05421772_1347</name>
</gene>
<feature type="binding site" evidence="10">
    <location>
        <position position="213"/>
    </location>
    <ligand>
        <name>Mg(2+)</name>
        <dbReference type="ChEBI" id="CHEBI:18420"/>
    </ligand>
</feature>
<dbReference type="GO" id="GO:0006104">
    <property type="term" value="P:succinyl-CoA metabolic process"/>
    <property type="evidence" value="ECO:0007669"/>
    <property type="project" value="TreeGrafter"/>
</dbReference>
<dbReference type="PANTHER" id="PTHR11815:SF10">
    <property type="entry name" value="SUCCINATE--COA LIGASE [GDP-FORMING] SUBUNIT BETA, MITOCHONDRIAL"/>
    <property type="match status" value="1"/>
</dbReference>
<dbReference type="InterPro" id="IPR013650">
    <property type="entry name" value="ATP-grasp_succ-CoA_synth-type"/>
</dbReference>